<evidence type="ECO:0000313" key="3">
    <source>
        <dbReference type="EMBL" id="GGY28424.1"/>
    </source>
</evidence>
<accession>A0A918P6V9</accession>
<organism evidence="3 4">
    <name type="scientific">Paludibacterium paludis</name>
    <dbReference type="NCBI Taxonomy" id="1225769"/>
    <lineage>
        <taxon>Bacteria</taxon>
        <taxon>Pseudomonadati</taxon>
        <taxon>Pseudomonadota</taxon>
        <taxon>Betaproteobacteria</taxon>
        <taxon>Neisseriales</taxon>
        <taxon>Chromobacteriaceae</taxon>
        <taxon>Paludibacterium</taxon>
    </lineage>
</organism>
<dbReference type="AlphaFoldDB" id="A0A918P6V9"/>
<feature type="chain" id="PRO_5037368280" evidence="2">
    <location>
        <begin position="18"/>
        <end position="182"/>
    </location>
</feature>
<proteinExistence type="predicted"/>
<keyword evidence="2" id="KW-0732">Signal</keyword>
<sequence length="182" mass="19642">MRVLLLLPIVLSLSACNWLTNVTGLSKDANKAIGAACRQTGRSLEECYLRNPDADKAAIYAGWREMQEYMVKQKLGEMERPAEPVASAPAAQAPRADASRSAAASAPQSAERKHLTSEEADRMAKNDPQVEAVLAAIKKQNASDSKKRAGHGGENRKILNLINELNQKDGRGAAKPEPKPAE</sequence>
<keyword evidence="4" id="KW-1185">Reference proteome</keyword>
<dbReference type="PROSITE" id="PS51257">
    <property type="entry name" value="PROKAR_LIPOPROTEIN"/>
    <property type="match status" value="1"/>
</dbReference>
<comment type="caution">
    <text evidence="3">The sequence shown here is derived from an EMBL/GenBank/DDBJ whole genome shotgun (WGS) entry which is preliminary data.</text>
</comment>
<feature type="compositionally biased region" description="Basic and acidic residues" evidence="1">
    <location>
        <begin position="166"/>
        <end position="182"/>
    </location>
</feature>
<feature type="compositionally biased region" description="Low complexity" evidence="1">
    <location>
        <begin position="83"/>
        <end position="109"/>
    </location>
</feature>
<feature type="compositionally biased region" description="Basic and acidic residues" evidence="1">
    <location>
        <begin position="144"/>
        <end position="157"/>
    </location>
</feature>
<feature type="region of interest" description="Disordered" evidence="1">
    <location>
        <begin position="78"/>
        <end position="182"/>
    </location>
</feature>
<reference evidence="3" key="2">
    <citation type="submission" date="2020-09" db="EMBL/GenBank/DDBJ databases">
        <authorList>
            <person name="Sun Q."/>
            <person name="Kim S."/>
        </authorList>
    </citation>
    <scope>NUCLEOTIDE SEQUENCE</scope>
    <source>
        <strain evidence="3">KCTC 32182</strain>
    </source>
</reference>
<evidence type="ECO:0000256" key="2">
    <source>
        <dbReference type="SAM" id="SignalP"/>
    </source>
</evidence>
<evidence type="ECO:0000313" key="4">
    <source>
        <dbReference type="Proteomes" id="UP000645257"/>
    </source>
</evidence>
<gene>
    <name evidence="3" type="ORF">GCM10011289_34600</name>
</gene>
<name>A0A918P6V9_9NEIS</name>
<dbReference type="Proteomes" id="UP000645257">
    <property type="component" value="Unassembled WGS sequence"/>
</dbReference>
<evidence type="ECO:0000256" key="1">
    <source>
        <dbReference type="SAM" id="MobiDB-lite"/>
    </source>
</evidence>
<reference evidence="3" key="1">
    <citation type="journal article" date="2014" name="Int. J. Syst. Evol. Microbiol.">
        <title>Complete genome sequence of Corynebacterium casei LMG S-19264T (=DSM 44701T), isolated from a smear-ripened cheese.</title>
        <authorList>
            <consortium name="US DOE Joint Genome Institute (JGI-PGF)"/>
            <person name="Walter F."/>
            <person name="Albersmeier A."/>
            <person name="Kalinowski J."/>
            <person name="Ruckert C."/>
        </authorList>
    </citation>
    <scope>NUCLEOTIDE SEQUENCE</scope>
    <source>
        <strain evidence="3">KCTC 32182</strain>
    </source>
</reference>
<feature type="signal peptide" evidence="2">
    <location>
        <begin position="1"/>
        <end position="17"/>
    </location>
</feature>
<feature type="compositionally biased region" description="Basic and acidic residues" evidence="1">
    <location>
        <begin position="110"/>
        <end position="125"/>
    </location>
</feature>
<protein>
    <submittedName>
        <fullName evidence="3">Uncharacterized protein</fullName>
    </submittedName>
</protein>
<dbReference type="EMBL" id="BMYX01000026">
    <property type="protein sequence ID" value="GGY28424.1"/>
    <property type="molecule type" value="Genomic_DNA"/>
</dbReference>
<dbReference type="RefSeq" id="WP_189536679.1">
    <property type="nucleotide sequence ID" value="NZ_BMYX01000026.1"/>
</dbReference>